<gene>
    <name evidence="2" type="ORF">M9458_030648</name>
</gene>
<evidence type="ECO:0000256" key="1">
    <source>
        <dbReference type="SAM" id="MobiDB-lite"/>
    </source>
</evidence>
<evidence type="ECO:0000313" key="3">
    <source>
        <dbReference type="Proteomes" id="UP001529510"/>
    </source>
</evidence>
<keyword evidence="3" id="KW-1185">Reference proteome</keyword>
<organism evidence="2 3">
    <name type="scientific">Cirrhinus mrigala</name>
    <name type="common">Mrigala</name>
    <dbReference type="NCBI Taxonomy" id="683832"/>
    <lineage>
        <taxon>Eukaryota</taxon>
        <taxon>Metazoa</taxon>
        <taxon>Chordata</taxon>
        <taxon>Craniata</taxon>
        <taxon>Vertebrata</taxon>
        <taxon>Euteleostomi</taxon>
        <taxon>Actinopterygii</taxon>
        <taxon>Neopterygii</taxon>
        <taxon>Teleostei</taxon>
        <taxon>Ostariophysi</taxon>
        <taxon>Cypriniformes</taxon>
        <taxon>Cyprinidae</taxon>
        <taxon>Labeoninae</taxon>
        <taxon>Labeonini</taxon>
        <taxon>Cirrhinus</taxon>
    </lineage>
</organism>
<reference evidence="2 3" key="1">
    <citation type="submission" date="2024-05" db="EMBL/GenBank/DDBJ databases">
        <title>Genome sequencing and assembly of Indian major carp, Cirrhinus mrigala (Hamilton, 1822).</title>
        <authorList>
            <person name="Mohindra V."/>
            <person name="Chowdhury L.M."/>
            <person name="Lal K."/>
            <person name="Jena J.K."/>
        </authorList>
    </citation>
    <scope>NUCLEOTIDE SEQUENCE [LARGE SCALE GENOMIC DNA]</scope>
    <source>
        <strain evidence="2">CM1030</strain>
        <tissue evidence="2">Blood</tissue>
    </source>
</reference>
<dbReference type="Proteomes" id="UP001529510">
    <property type="component" value="Unassembled WGS sequence"/>
</dbReference>
<sequence length="63" mass="6761">NPVNAKKTSSAGSADTYVSLWRNYLILCFGVAKPSIMSPGHLRASTPEIITPSTDSNSSYDNK</sequence>
<feature type="non-terminal residue" evidence="2">
    <location>
        <position position="1"/>
    </location>
</feature>
<feature type="region of interest" description="Disordered" evidence="1">
    <location>
        <begin position="42"/>
        <end position="63"/>
    </location>
</feature>
<feature type="compositionally biased region" description="Polar residues" evidence="1">
    <location>
        <begin position="51"/>
        <end position="63"/>
    </location>
</feature>
<dbReference type="AlphaFoldDB" id="A0ABD0PLL4"/>
<name>A0ABD0PLL4_CIRMR</name>
<feature type="non-terminal residue" evidence="2">
    <location>
        <position position="63"/>
    </location>
</feature>
<proteinExistence type="predicted"/>
<evidence type="ECO:0000313" key="2">
    <source>
        <dbReference type="EMBL" id="KAL0174680.1"/>
    </source>
</evidence>
<protein>
    <submittedName>
        <fullName evidence="2">Uncharacterized protein</fullName>
    </submittedName>
</protein>
<dbReference type="EMBL" id="JAMKFB020000015">
    <property type="protein sequence ID" value="KAL0174680.1"/>
    <property type="molecule type" value="Genomic_DNA"/>
</dbReference>
<comment type="caution">
    <text evidence="2">The sequence shown here is derived from an EMBL/GenBank/DDBJ whole genome shotgun (WGS) entry which is preliminary data.</text>
</comment>
<accession>A0ABD0PLL4</accession>